<sequence length="118" mass="13024">MACALKGELKCKDGRTSKFTVEAENNLKSLIEGVKKINSEISVVLTELVEEEKSLNAARGECRACDDDDDEEEDEEEEDEDEEDEEEEGDDEDAATETAAVKLKSEPPAKRLKSVTPS</sequence>
<name>A0ACC5XEG5_PANGG</name>
<dbReference type="EMBL" id="CM040472">
    <property type="protein sequence ID" value="MCI4389754.1"/>
    <property type="molecule type" value="Genomic_DNA"/>
</dbReference>
<accession>A0ACC5XEG5</accession>
<evidence type="ECO:0000313" key="1">
    <source>
        <dbReference type="EMBL" id="MCI4389754.1"/>
    </source>
</evidence>
<dbReference type="Proteomes" id="UP000829447">
    <property type="component" value="Linkage Group LG19"/>
</dbReference>
<evidence type="ECO:0000313" key="2">
    <source>
        <dbReference type="Proteomes" id="UP000829447"/>
    </source>
</evidence>
<comment type="caution">
    <text evidence="1">The sequence shown here is derived from an EMBL/GenBank/DDBJ whole genome shotgun (WGS) entry which is preliminary data.</text>
</comment>
<protein>
    <submittedName>
        <fullName evidence="1">Uncharacterized protein</fullName>
    </submittedName>
</protein>
<reference evidence="1 2" key="1">
    <citation type="journal article" date="2022" name="bioRxiv">
        <title>An ancient truncated duplication of the anti-Mullerian hormone receptor type 2 gene is a potential conserved master sex determinant in the Pangasiidae catfish family.</title>
        <authorList>
            <person name="Wen M."/>
            <person name="Pan Q."/>
            <person name="Jouanno E."/>
            <person name="Montfort J."/>
            <person name="Zahm M."/>
            <person name="Cabau C."/>
            <person name="Klopp C."/>
            <person name="Iampietro C."/>
            <person name="Roques C."/>
            <person name="Bouchez O."/>
            <person name="Castinel A."/>
            <person name="Donnadieu C."/>
            <person name="Parrinello H."/>
            <person name="Poncet C."/>
            <person name="Belmonte E."/>
            <person name="Gautier V."/>
            <person name="Avarre J.-C."/>
            <person name="Dugue R."/>
            <person name="Gustiano R."/>
            <person name="Ha T.T.T."/>
            <person name="Campet M."/>
            <person name="Sriphairoj K."/>
            <person name="Ribolli J."/>
            <person name="de Almeida F.L."/>
            <person name="Desvignes T."/>
            <person name="Postlethwait J.H."/>
            <person name="Bucao C.F."/>
            <person name="Robinson-Rechavi M."/>
            <person name="Bobe J."/>
            <person name="Herpin A."/>
            <person name="Guiguen Y."/>
        </authorList>
    </citation>
    <scope>NUCLEOTIDE SEQUENCE [LARGE SCALE GENOMIC DNA]</scope>
    <source>
        <strain evidence="1">YG-Dec2019</strain>
    </source>
</reference>
<proteinExistence type="predicted"/>
<organism evidence="1 2">
    <name type="scientific">Pangasianodon gigas</name>
    <name type="common">Mekong giant catfish</name>
    <name type="synonym">Pangasius gigas</name>
    <dbReference type="NCBI Taxonomy" id="30993"/>
    <lineage>
        <taxon>Eukaryota</taxon>
        <taxon>Metazoa</taxon>
        <taxon>Chordata</taxon>
        <taxon>Craniata</taxon>
        <taxon>Vertebrata</taxon>
        <taxon>Euteleostomi</taxon>
        <taxon>Actinopterygii</taxon>
        <taxon>Neopterygii</taxon>
        <taxon>Teleostei</taxon>
        <taxon>Ostariophysi</taxon>
        <taxon>Siluriformes</taxon>
        <taxon>Pangasiidae</taxon>
        <taxon>Pangasianodon</taxon>
    </lineage>
</organism>
<keyword evidence="2" id="KW-1185">Reference proteome</keyword>
<gene>
    <name evidence="1" type="ORF">PGIGA_G00102120</name>
</gene>